<keyword evidence="2" id="KW-1185">Reference proteome</keyword>
<dbReference type="AlphaFoldDB" id="A0A212EI39"/>
<dbReference type="eggNOG" id="ENOG502RU6V">
    <property type="taxonomic scope" value="Eukaryota"/>
</dbReference>
<dbReference type="PANTHER" id="PTHR21505">
    <property type="entry name" value="MADF DOMAIN-CONTAINING PROTEIN-RELATED"/>
    <property type="match status" value="1"/>
</dbReference>
<evidence type="ECO:0000313" key="2">
    <source>
        <dbReference type="Proteomes" id="UP000007151"/>
    </source>
</evidence>
<evidence type="ECO:0000313" key="1">
    <source>
        <dbReference type="EMBL" id="OWR41131.1"/>
    </source>
</evidence>
<reference evidence="1 2" key="1">
    <citation type="journal article" date="2011" name="Cell">
        <title>The monarch butterfly genome yields insights into long-distance migration.</title>
        <authorList>
            <person name="Zhan S."/>
            <person name="Merlin C."/>
            <person name="Boore J.L."/>
            <person name="Reppert S.M."/>
        </authorList>
    </citation>
    <scope>NUCLEOTIDE SEQUENCE [LARGE SCALE GENOMIC DNA]</scope>
    <source>
        <strain evidence="1">F-2</strain>
    </source>
</reference>
<proteinExistence type="predicted"/>
<name>A0A212EI39_DANPL</name>
<dbReference type="PROSITE" id="PS51029">
    <property type="entry name" value="MADF"/>
    <property type="match status" value="1"/>
</dbReference>
<sequence length="277" mass="31479">MEWSKDKTLKLIELLQLNANIWNPSLCDTRRDKQKRKEELRGIADVLGISVSDATKKIQHLRTQYNRESAREARANSEGPNERYVSNWYAYEYLHFMKDSNKPYRVLQSEDNAEIHSTLQSHSESSVADCKLDNISPPPKIARTELLHSFKSDIVYPSSNRDEFTVFGEYIANELRSLKGEKNLLLAKKKIQDVIFEVKMSMINDPRSDQNPCAVYAPSTQPHASSIHNGKLYTTPIMSTIASIEPMSSSHTPPTSGISEIIINGACHYSTFKVDEQ</sequence>
<dbReference type="SMART" id="SM00595">
    <property type="entry name" value="MADF"/>
    <property type="match status" value="1"/>
</dbReference>
<dbReference type="OrthoDB" id="9909584at2759"/>
<dbReference type="Proteomes" id="UP000007151">
    <property type="component" value="Unassembled WGS sequence"/>
</dbReference>
<dbReference type="FunCoup" id="A0A212EI39">
    <property type="interactions" value="117"/>
</dbReference>
<accession>A0A212EI39</accession>
<dbReference type="KEGG" id="dpl:KGM_212989"/>
<dbReference type="EMBL" id="AGBW02014723">
    <property type="protein sequence ID" value="OWR41131.1"/>
    <property type="molecule type" value="Genomic_DNA"/>
</dbReference>
<dbReference type="PANTHER" id="PTHR21505:SF12">
    <property type="entry name" value="MADF DOMAIN-CONTAINING PROTEIN-RELATED"/>
    <property type="match status" value="1"/>
</dbReference>
<comment type="caution">
    <text evidence="1">The sequence shown here is derived from an EMBL/GenBank/DDBJ whole genome shotgun (WGS) entry which is preliminary data.</text>
</comment>
<dbReference type="Pfam" id="PF10545">
    <property type="entry name" value="MADF_DNA_bdg"/>
    <property type="match status" value="1"/>
</dbReference>
<protein>
    <submittedName>
        <fullName evidence="1">Laccase-1</fullName>
    </submittedName>
</protein>
<dbReference type="InterPro" id="IPR006578">
    <property type="entry name" value="MADF-dom"/>
</dbReference>
<gene>
    <name evidence="1" type="ORF">KGM_212989</name>
</gene>
<organism evidence="1 2">
    <name type="scientific">Danaus plexippus plexippus</name>
    <dbReference type="NCBI Taxonomy" id="278856"/>
    <lineage>
        <taxon>Eukaryota</taxon>
        <taxon>Metazoa</taxon>
        <taxon>Ecdysozoa</taxon>
        <taxon>Arthropoda</taxon>
        <taxon>Hexapoda</taxon>
        <taxon>Insecta</taxon>
        <taxon>Pterygota</taxon>
        <taxon>Neoptera</taxon>
        <taxon>Endopterygota</taxon>
        <taxon>Lepidoptera</taxon>
        <taxon>Glossata</taxon>
        <taxon>Ditrysia</taxon>
        <taxon>Papilionoidea</taxon>
        <taxon>Nymphalidae</taxon>
        <taxon>Danainae</taxon>
        <taxon>Danaini</taxon>
        <taxon>Danaina</taxon>
        <taxon>Danaus</taxon>
        <taxon>Danaus</taxon>
    </lineage>
</organism>